<evidence type="ECO:0000256" key="2">
    <source>
        <dbReference type="ARBA" id="ARBA00008150"/>
    </source>
</evidence>
<dbReference type="AlphaFoldDB" id="A0A0H4I5G1"/>
<comment type="similarity">
    <text evidence="2">Belongs to the RseB family.</text>
</comment>
<dbReference type="CDD" id="cd16327">
    <property type="entry name" value="RseB"/>
    <property type="match status" value="1"/>
</dbReference>
<gene>
    <name evidence="8" type="ORF">ABA45_12545</name>
</gene>
<feature type="domain" description="MucB/RseB C-terminal" evidence="7">
    <location>
        <begin position="224"/>
        <end position="316"/>
    </location>
</feature>
<dbReference type="PANTHER" id="PTHR38782">
    <property type="match status" value="1"/>
</dbReference>
<dbReference type="Gene3D" id="3.30.200.100">
    <property type="entry name" value="MucB/RseB, C-terminal domain"/>
    <property type="match status" value="1"/>
</dbReference>
<dbReference type="EMBL" id="CP011494">
    <property type="protein sequence ID" value="AKO54351.1"/>
    <property type="molecule type" value="Genomic_DNA"/>
</dbReference>
<dbReference type="PANTHER" id="PTHR38782:SF1">
    <property type="entry name" value="SIGMA-E FACTOR REGULATORY PROTEIN RSEB"/>
    <property type="match status" value="1"/>
</dbReference>
<dbReference type="GO" id="GO:0030288">
    <property type="term" value="C:outer membrane-bounded periplasmic space"/>
    <property type="evidence" value="ECO:0007669"/>
    <property type="project" value="TreeGrafter"/>
</dbReference>
<evidence type="ECO:0000256" key="4">
    <source>
        <dbReference type="ARBA" id="ARBA00022764"/>
    </source>
</evidence>
<dbReference type="GO" id="GO:0045152">
    <property type="term" value="F:antisigma factor binding"/>
    <property type="evidence" value="ECO:0007669"/>
    <property type="project" value="TreeGrafter"/>
</dbReference>
<evidence type="ECO:0000256" key="1">
    <source>
        <dbReference type="ARBA" id="ARBA00004418"/>
    </source>
</evidence>
<evidence type="ECO:0000313" key="8">
    <source>
        <dbReference type="EMBL" id="AKO54351.1"/>
    </source>
</evidence>
<dbReference type="GO" id="GO:0032885">
    <property type="term" value="P:regulation of polysaccharide biosynthetic process"/>
    <property type="evidence" value="ECO:0007669"/>
    <property type="project" value="TreeGrafter"/>
</dbReference>
<keyword evidence="4" id="KW-0574">Periplasm</keyword>
<reference evidence="8 9" key="1">
    <citation type="submission" date="2015-05" db="EMBL/GenBank/DDBJ databases">
        <title>Complete genome of Marinobacter psychrophilus strain 20041T isolated from sea-ice of the Canadian Basin.</title>
        <authorList>
            <person name="Song L."/>
            <person name="Ren L."/>
            <person name="Yu Y."/>
            <person name="Wang X."/>
        </authorList>
    </citation>
    <scope>NUCLEOTIDE SEQUENCE [LARGE SCALE GENOMIC DNA]</scope>
    <source>
        <strain evidence="8 9">20041</strain>
    </source>
</reference>
<dbReference type="InterPro" id="IPR005588">
    <property type="entry name" value="MucB_RseB"/>
</dbReference>
<organism evidence="8 9">
    <name type="scientific">Marinobacter psychrophilus</name>
    <dbReference type="NCBI Taxonomy" id="330734"/>
    <lineage>
        <taxon>Bacteria</taxon>
        <taxon>Pseudomonadati</taxon>
        <taxon>Pseudomonadota</taxon>
        <taxon>Gammaproteobacteria</taxon>
        <taxon>Pseudomonadales</taxon>
        <taxon>Marinobacteraceae</taxon>
        <taxon>Marinobacter</taxon>
    </lineage>
</organism>
<evidence type="ECO:0000256" key="5">
    <source>
        <dbReference type="SAM" id="MobiDB-lite"/>
    </source>
</evidence>
<dbReference type="STRING" id="330734.ABA45_12545"/>
<proteinExistence type="inferred from homology"/>
<evidence type="ECO:0000313" key="9">
    <source>
        <dbReference type="Proteomes" id="UP000036406"/>
    </source>
</evidence>
<keyword evidence="9" id="KW-1185">Reference proteome</keyword>
<sequence>MGLWMPAATRATEAQPQTANSAEAVQWLQRLGPAMNMTSYRGVFVYGRGQQVHSMQVAHRYNGSMVEERLVIQDGGSGEIVRRDMEVVCVLPARDTVTLDSIIPSGPLADSFSDQLLPATLWYQAQMLGEGRVAGYAVVKIALNANDPYRYSYRLWLEKDTGLLVKSQTRNADDQILEHFQFTSLDITDDIADSELQIATANKHQTSTFSLESGSPATELVTRLQGWSLDWLPAGFEPAATPRSDKRQVIAFSDGLAAFSVFVEDIASLDMPTGASRIGATTVYLRPVQSDGRQVLISVVGEVPPITARKVAESVRFDGATVDSSSGDSANVDNGTSSLIERQGASR</sequence>
<feature type="compositionally biased region" description="Polar residues" evidence="5">
    <location>
        <begin position="322"/>
        <end position="347"/>
    </location>
</feature>
<evidence type="ECO:0000259" key="6">
    <source>
        <dbReference type="Pfam" id="PF03888"/>
    </source>
</evidence>
<feature type="domain" description="MucB/RseB N-terminal" evidence="6">
    <location>
        <begin position="24"/>
        <end position="197"/>
    </location>
</feature>
<dbReference type="Pfam" id="PF17188">
    <property type="entry name" value="MucB_RseB_C"/>
    <property type="match status" value="1"/>
</dbReference>
<dbReference type="Gene3D" id="2.50.20.10">
    <property type="entry name" value="Lipoprotein localisation LolA/LolB/LppX"/>
    <property type="match status" value="1"/>
</dbReference>
<dbReference type="Pfam" id="PF03888">
    <property type="entry name" value="MucB_RseB"/>
    <property type="match status" value="1"/>
</dbReference>
<evidence type="ECO:0000259" key="7">
    <source>
        <dbReference type="Pfam" id="PF17188"/>
    </source>
</evidence>
<dbReference type="PATRIC" id="fig|330734.3.peg.2629"/>
<evidence type="ECO:0000256" key="3">
    <source>
        <dbReference type="ARBA" id="ARBA00022729"/>
    </source>
</evidence>
<protein>
    <submittedName>
        <fullName evidence="8">Sigma E regulatory protein MucB/RseB</fullName>
    </submittedName>
</protein>
<name>A0A0H4I5G1_9GAMM</name>
<accession>A0A0H4I5G1</accession>
<comment type="subcellular location">
    <subcellularLocation>
        <location evidence="1">Periplasm</location>
    </subcellularLocation>
</comment>
<feature type="region of interest" description="Disordered" evidence="5">
    <location>
        <begin position="320"/>
        <end position="347"/>
    </location>
</feature>
<dbReference type="InterPro" id="IPR038484">
    <property type="entry name" value="MucB/RseB_C_sf"/>
</dbReference>
<dbReference type="InterPro" id="IPR033434">
    <property type="entry name" value="MucB/RseB_N"/>
</dbReference>
<dbReference type="InterPro" id="IPR033436">
    <property type="entry name" value="MucB/RseB_C"/>
</dbReference>
<dbReference type="KEGG" id="mpq:ABA45_12545"/>
<dbReference type="Proteomes" id="UP000036406">
    <property type="component" value="Chromosome"/>
</dbReference>
<keyword evidence="3" id="KW-0732">Signal</keyword>
<dbReference type="PIRSF" id="PIRSF005427">
    <property type="entry name" value="RseB"/>
    <property type="match status" value="1"/>
</dbReference>